<proteinExistence type="predicted"/>
<keyword evidence="2" id="KW-1185">Reference proteome</keyword>
<sequence>MKYIDFSITQSSIDNRRLYFDAVHQSFFPSDALGGRAAAAKAQGQICIEANEECFDTDIRLSSSVRISPRTSFKRWLASVRAHDGAKARLHRVADRQYKLEYLG</sequence>
<dbReference type="EMBL" id="AMXF01000040">
    <property type="protein sequence ID" value="ENO97593.1"/>
    <property type="molecule type" value="Genomic_DNA"/>
</dbReference>
<name>N6ZTC4_9RHOO</name>
<evidence type="ECO:0000313" key="1">
    <source>
        <dbReference type="EMBL" id="ENO97593.1"/>
    </source>
</evidence>
<dbReference type="AlphaFoldDB" id="N6ZTC4"/>
<dbReference type="RefSeq" id="WP_004360014.1">
    <property type="nucleotide sequence ID" value="NZ_AMXF01000040.1"/>
</dbReference>
<dbReference type="Proteomes" id="UP000013047">
    <property type="component" value="Unassembled WGS sequence"/>
</dbReference>
<dbReference type="OrthoDB" id="9946344at2"/>
<comment type="caution">
    <text evidence="1">The sequence shown here is derived from an EMBL/GenBank/DDBJ whole genome shotgun (WGS) entry which is preliminary data.</text>
</comment>
<protein>
    <submittedName>
        <fullName evidence="1">Uncharacterized protein</fullName>
    </submittedName>
</protein>
<evidence type="ECO:0000313" key="2">
    <source>
        <dbReference type="Proteomes" id="UP000013047"/>
    </source>
</evidence>
<accession>N6ZTC4</accession>
<reference evidence="1 2" key="1">
    <citation type="submission" date="2012-09" db="EMBL/GenBank/DDBJ databases">
        <title>Draft Genome Sequences of 6 Strains from Genus Thauera.</title>
        <authorList>
            <person name="Liu B."/>
            <person name="Shapleigh J.P."/>
            <person name="Frostegard A.H."/>
        </authorList>
    </citation>
    <scope>NUCLEOTIDE SEQUENCE [LARGE SCALE GENOMIC DNA]</scope>
    <source>
        <strain evidence="1 2">B4P</strain>
    </source>
</reference>
<gene>
    <name evidence="1" type="ORF">C667_08083</name>
</gene>
<organism evidence="1 2">
    <name type="scientific">Thauera phenylacetica B4P</name>
    <dbReference type="NCBI Taxonomy" id="1234382"/>
    <lineage>
        <taxon>Bacteria</taxon>
        <taxon>Pseudomonadati</taxon>
        <taxon>Pseudomonadota</taxon>
        <taxon>Betaproteobacteria</taxon>
        <taxon>Rhodocyclales</taxon>
        <taxon>Zoogloeaceae</taxon>
        <taxon>Thauera</taxon>
    </lineage>
</organism>